<dbReference type="SUPFAM" id="SSF51735">
    <property type="entry name" value="NAD(P)-binding Rossmann-fold domains"/>
    <property type="match status" value="1"/>
</dbReference>
<accession>A0A4T0MHT9</accession>
<sequence length="308" mass="32993">MPHIFITGATGLVGSATVDELINHGHKITALARSDESARKLESKGVKVIRGGLTDFETLKQAAGDPSIDGVIHLAFVHNFDEYTQASELDVLAIKALGEPLEGTNKPFIVSSAVGGLDIESDDGVATESDLPNPAFPRKSEKTALELSSKGVTAISIRLPPTVHAGQHDKGFIRILINSAIKNKKVVYVEPSHWSAVHVSDAAKAYRLAFEAGLKGKSGIYHAVAEGNIPFKDIAEAIAKKTNAEAELKSVEDAAQYITFLAHFGLLFKPTSSEKTKAELGWQPTGLSLLDDINQHYDGTSIRESFAN</sequence>
<dbReference type="Proteomes" id="UP000310685">
    <property type="component" value="Unassembled WGS sequence"/>
</dbReference>
<dbReference type="AlphaFoldDB" id="A0A4T0MHT9"/>
<organism evidence="2 3">
    <name type="scientific">Wallemia mellicola</name>
    <dbReference type="NCBI Taxonomy" id="1708541"/>
    <lineage>
        <taxon>Eukaryota</taxon>
        <taxon>Fungi</taxon>
        <taxon>Dikarya</taxon>
        <taxon>Basidiomycota</taxon>
        <taxon>Wallemiomycotina</taxon>
        <taxon>Wallemiomycetes</taxon>
        <taxon>Wallemiales</taxon>
        <taxon>Wallemiaceae</taxon>
        <taxon>Wallemia</taxon>
    </lineage>
</organism>
<evidence type="ECO:0000313" key="3">
    <source>
        <dbReference type="Proteomes" id="UP000310685"/>
    </source>
</evidence>
<name>A0A4T0MHT9_9BASI</name>
<dbReference type="PANTHER" id="PTHR48079:SF9">
    <property type="entry name" value="PUTATIVE-RELATED"/>
    <property type="match status" value="1"/>
</dbReference>
<proteinExistence type="predicted"/>
<dbReference type="GO" id="GO:0004029">
    <property type="term" value="F:aldehyde dehydrogenase (NAD+) activity"/>
    <property type="evidence" value="ECO:0007669"/>
    <property type="project" value="TreeGrafter"/>
</dbReference>
<dbReference type="InterPro" id="IPR036291">
    <property type="entry name" value="NAD(P)-bd_dom_sf"/>
</dbReference>
<gene>
    <name evidence="2" type="ORF">E3Q22_00345</name>
</gene>
<reference evidence="2 3" key="1">
    <citation type="submission" date="2019-03" db="EMBL/GenBank/DDBJ databases">
        <title>Sequencing 25 genomes of Wallemia mellicola.</title>
        <authorList>
            <person name="Gostincar C."/>
        </authorList>
    </citation>
    <scope>NUCLEOTIDE SEQUENCE [LARGE SCALE GENOMIC DNA]</scope>
    <source>
        <strain evidence="2 3">EXF-6152</strain>
    </source>
</reference>
<dbReference type="Gene3D" id="3.40.50.720">
    <property type="entry name" value="NAD(P)-binding Rossmann-like Domain"/>
    <property type="match status" value="1"/>
</dbReference>
<dbReference type="GO" id="GO:0005737">
    <property type="term" value="C:cytoplasm"/>
    <property type="evidence" value="ECO:0007669"/>
    <property type="project" value="TreeGrafter"/>
</dbReference>
<dbReference type="InterPro" id="IPR001509">
    <property type="entry name" value="Epimerase_deHydtase"/>
</dbReference>
<evidence type="ECO:0000259" key="1">
    <source>
        <dbReference type="Pfam" id="PF01370"/>
    </source>
</evidence>
<dbReference type="PANTHER" id="PTHR48079">
    <property type="entry name" value="PROTEIN YEEZ"/>
    <property type="match status" value="1"/>
</dbReference>
<dbReference type="EMBL" id="SPRC01000002">
    <property type="protein sequence ID" value="TIB82428.1"/>
    <property type="molecule type" value="Genomic_DNA"/>
</dbReference>
<dbReference type="Pfam" id="PF01370">
    <property type="entry name" value="Epimerase"/>
    <property type="match status" value="1"/>
</dbReference>
<dbReference type="CDD" id="cd05262">
    <property type="entry name" value="SDR_a7"/>
    <property type="match status" value="1"/>
</dbReference>
<dbReference type="InterPro" id="IPR051783">
    <property type="entry name" value="NAD(P)-dependent_oxidoreduct"/>
</dbReference>
<feature type="domain" description="NAD-dependent epimerase/dehydratase" evidence="1">
    <location>
        <begin position="4"/>
        <end position="217"/>
    </location>
</feature>
<evidence type="ECO:0000313" key="2">
    <source>
        <dbReference type="EMBL" id="TIB82428.1"/>
    </source>
</evidence>
<comment type="caution">
    <text evidence="2">The sequence shown here is derived from an EMBL/GenBank/DDBJ whole genome shotgun (WGS) entry which is preliminary data.</text>
</comment>
<protein>
    <submittedName>
        <fullName evidence="2">NAD(P)-binding protein</fullName>
    </submittedName>
</protein>